<dbReference type="Gene3D" id="1.20.144.10">
    <property type="entry name" value="Phosphatidic acid phosphatase type 2/haloperoxidase"/>
    <property type="match status" value="1"/>
</dbReference>
<dbReference type="InterPro" id="IPR036938">
    <property type="entry name" value="PAP2/HPO_sf"/>
</dbReference>
<evidence type="ECO:0000259" key="2">
    <source>
        <dbReference type="Pfam" id="PF01569"/>
    </source>
</evidence>
<sequence length="223" mass="24953">MEEGRDVAKFQPLAKAGECADSDEELEGNGGQFTRKMAIGQVTIRLPLDPSPLNLIALAYGFIPWLLPASFAAHWFIRRHFMALFGLLASVFVSLLNEFCLKALINDPRPRQSANKRLDGSMKPGMPSGHVLNSATLMTWSLLEVCLNGPGMDSKHEALTMGWLVFILILMVPVPWARWYNLDHTAAQCLCSIVLGIIFGFTAYLVRVHYFAHQWAPWAPWKV</sequence>
<organism evidence="3">
    <name type="scientific">Noctiluca scintillans</name>
    <name type="common">Sea sparkle</name>
    <name type="synonym">Red tide dinoflagellate</name>
    <dbReference type="NCBI Taxonomy" id="2966"/>
    <lineage>
        <taxon>Eukaryota</taxon>
        <taxon>Sar</taxon>
        <taxon>Alveolata</taxon>
        <taxon>Dinophyceae</taxon>
        <taxon>Noctilucales</taxon>
        <taxon>Noctilucaceae</taxon>
        <taxon>Noctiluca</taxon>
    </lineage>
</organism>
<name>A0A7S1AJ56_NOCSC</name>
<evidence type="ECO:0000256" key="1">
    <source>
        <dbReference type="SAM" id="Phobius"/>
    </source>
</evidence>
<feature type="transmembrane region" description="Helical" evidence="1">
    <location>
        <begin position="159"/>
        <end position="179"/>
    </location>
</feature>
<reference evidence="3" key="1">
    <citation type="submission" date="2021-01" db="EMBL/GenBank/DDBJ databases">
        <authorList>
            <person name="Corre E."/>
            <person name="Pelletier E."/>
            <person name="Niang G."/>
            <person name="Scheremetjew M."/>
            <person name="Finn R."/>
            <person name="Kale V."/>
            <person name="Holt S."/>
            <person name="Cochrane G."/>
            <person name="Meng A."/>
            <person name="Brown T."/>
            <person name="Cohen L."/>
        </authorList>
    </citation>
    <scope>NUCLEOTIDE SEQUENCE</scope>
</reference>
<keyword evidence="1" id="KW-1133">Transmembrane helix</keyword>
<dbReference type="InterPro" id="IPR000326">
    <property type="entry name" value="PAP2/HPO"/>
</dbReference>
<proteinExistence type="predicted"/>
<dbReference type="AlphaFoldDB" id="A0A7S1AJ56"/>
<feature type="transmembrane region" description="Helical" evidence="1">
    <location>
        <begin position="185"/>
        <end position="206"/>
    </location>
</feature>
<gene>
    <name evidence="3" type="ORF">NSCI0253_LOCUS30307</name>
</gene>
<feature type="domain" description="Phosphatidic acid phosphatase type 2/haloperoxidase" evidence="2">
    <location>
        <begin position="85"/>
        <end position="206"/>
    </location>
</feature>
<feature type="transmembrane region" description="Helical" evidence="1">
    <location>
        <begin position="55"/>
        <end position="77"/>
    </location>
</feature>
<feature type="transmembrane region" description="Helical" evidence="1">
    <location>
        <begin position="84"/>
        <end position="105"/>
    </location>
</feature>
<accession>A0A7S1AJ56</accession>
<dbReference type="Pfam" id="PF01569">
    <property type="entry name" value="PAP2"/>
    <property type="match status" value="1"/>
</dbReference>
<dbReference type="EMBL" id="HBFQ01042793">
    <property type="protein sequence ID" value="CAD8855955.1"/>
    <property type="molecule type" value="Transcribed_RNA"/>
</dbReference>
<keyword evidence="1" id="KW-0472">Membrane</keyword>
<dbReference type="SUPFAM" id="SSF48317">
    <property type="entry name" value="Acid phosphatase/Vanadium-dependent haloperoxidase"/>
    <property type="match status" value="1"/>
</dbReference>
<keyword evidence="1" id="KW-0812">Transmembrane</keyword>
<evidence type="ECO:0000313" key="3">
    <source>
        <dbReference type="EMBL" id="CAD8855955.1"/>
    </source>
</evidence>
<protein>
    <recommendedName>
        <fullName evidence="2">Phosphatidic acid phosphatase type 2/haloperoxidase domain-containing protein</fullName>
    </recommendedName>
</protein>